<dbReference type="GO" id="GO:0046417">
    <property type="term" value="P:chorismate metabolic process"/>
    <property type="evidence" value="ECO:0007669"/>
    <property type="project" value="InterPro"/>
</dbReference>
<dbReference type="PANTHER" id="PTHR38041">
    <property type="entry name" value="CHORISMATE MUTASE"/>
    <property type="match status" value="1"/>
</dbReference>
<name>A0A1G6NB87_9MICO</name>
<dbReference type="Pfam" id="PF01817">
    <property type="entry name" value="CM_2"/>
    <property type="match status" value="1"/>
</dbReference>
<reference evidence="3 4" key="1">
    <citation type="submission" date="2016-09" db="EMBL/GenBank/DDBJ databases">
        <authorList>
            <person name="Capua I."/>
            <person name="De Benedictis P."/>
            <person name="Joannis T."/>
            <person name="Lombin L.H."/>
            <person name="Cattoli G."/>
        </authorList>
    </citation>
    <scope>NUCLEOTIDE SEQUENCE [LARGE SCALE GENOMIC DNA]</scope>
    <source>
        <strain evidence="3 4">ISLP-3</strain>
    </source>
</reference>
<dbReference type="SMART" id="SM00830">
    <property type="entry name" value="CM_2"/>
    <property type="match status" value="1"/>
</dbReference>
<evidence type="ECO:0000313" key="3">
    <source>
        <dbReference type="EMBL" id="SDC65073.1"/>
    </source>
</evidence>
<dbReference type="GO" id="GO:0004106">
    <property type="term" value="F:chorismate mutase activity"/>
    <property type="evidence" value="ECO:0007669"/>
    <property type="project" value="InterPro"/>
</dbReference>
<dbReference type="PROSITE" id="PS51168">
    <property type="entry name" value="CHORISMATE_MUT_2"/>
    <property type="match status" value="1"/>
</dbReference>
<sequence length="118" mass="13270">MTSPDDRSDPTQEPAIRDEILRLRSSIDNVDGALVYLLAERFKFTQRVGELKAQGGVVPADPLRERLQIERLTTIALEAGLDPAFAEKFREFIVSEVIRHHERIAAEHGRAGVLDTYS</sequence>
<dbReference type="EMBL" id="FMYH01000003">
    <property type="protein sequence ID" value="SDC65073.1"/>
    <property type="molecule type" value="Genomic_DNA"/>
</dbReference>
<dbReference type="InterPro" id="IPR002701">
    <property type="entry name" value="CM_II_prokaryot"/>
</dbReference>
<dbReference type="InterPro" id="IPR036979">
    <property type="entry name" value="CM_dom_sf"/>
</dbReference>
<dbReference type="InterPro" id="IPR010951">
    <property type="entry name" value="CM_bact"/>
</dbReference>
<dbReference type="NCBIfam" id="NF006691">
    <property type="entry name" value="PRK09239.1"/>
    <property type="match status" value="1"/>
</dbReference>
<dbReference type="GO" id="GO:0009697">
    <property type="term" value="P:salicylic acid biosynthetic process"/>
    <property type="evidence" value="ECO:0007669"/>
    <property type="project" value="TreeGrafter"/>
</dbReference>
<dbReference type="AlphaFoldDB" id="A0A1G6NB87"/>
<dbReference type="STRING" id="1814289.SAMN05216410_2103"/>
<dbReference type="InterPro" id="IPR036263">
    <property type="entry name" value="Chorismate_II_sf"/>
</dbReference>
<dbReference type="OrthoDB" id="3267837at2"/>
<evidence type="ECO:0000313" key="4">
    <source>
        <dbReference type="Proteomes" id="UP000199039"/>
    </source>
</evidence>
<keyword evidence="1" id="KW-0413">Isomerase</keyword>
<dbReference type="InterPro" id="IPR051331">
    <property type="entry name" value="Chorismate_mutase-related"/>
</dbReference>
<dbReference type="SUPFAM" id="SSF48600">
    <property type="entry name" value="Chorismate mutase II"/>
    <property type="match status" value="1"/>
</dbReference>
<evidence type="ECO:0000256" key="1">
    <source>
        <dbReference type="ARBA" id="ARBA00023235"/>
    </source>
</evidence>
<dbReference type="Gene3D" id="1.20.59.10">
    <property type="entry name" value="Chorismate mutase"/>
    <property type="match status" value="1"/>
</dbReference>
<dbReference type="NCBIfam" id="TIGR01795">
    <property type="entry name" value="CM_mono_cladeE"/>
    <property type="match status" value="1"/>
</dbReference>
<dbReference type="RefSeq" id="WP_093182990.1">
    <property type="nucleotide sequence ID" value="NZ_FMYH01000003.1"/>
</dbReference>
<feature type="domain" description="Chorismate mutase" evidence="2">
    <location>
        <begin position="14"/>
        <end position="105"/>
    </location>
</feature>
<dbReference type="PANTHER" id="PTHR38041:SF1">
    <property type="entry name" value="CHORISMATE MUTASE"/>
    <property type="match status" value="1"/>
</dbReference>
<proteinExistence type="predicted"/>
<gene>
    <name evidence="3" type="ORF">SAMN05216410_2103</name>
</gene>
<protein>
    <submittedName>
        <fullName evidence="3">Chorismate mutase</fullName>
    </submittedName>
</protein>
<evidence type="ECO:0000259" key="2">
    <source>
        <dbReference type="PROSITE" id="PS51168"/>
    </source>
</evidence>
<keyword evidence="4" id="KW-1185">Reference proteome</keyword>
<organism evidence="3 4">
    <name type="scientific">Sanguibacter gelidistatuariae</name>
    <dbReference type="NCBI Taxonomy" id="1814289"/>
    <lineage>
        <taxon>Bacteria</taxon>
        <taxon>Bacillati</taxon>
        <taxon>Actinomycetota</taxon>
        <taxon>Actinomycetes</taxon>
        <taxon>Micrococcales</taxon>
        <taxon>Sanguibacteraceae</taxon>
        <taxon>Sanguibacter</taxon>
    </lineage>
</organism>
<dbReference type="Proteomes" id="UP000199039">
    <property type="component" value="Unassembled WGS sequence"/>
</dbReference>
<accession>A0A1G6NB87</accession>